<sequence length="160" mass="17426">MKRSVSGKILSEKEKKKSAEKQGAKNNRFLITVNVLGSAGPMRFVVNEEENVKGVIGTALKLYAREKRLPVLGSDVSDFFLYPANAGSEALSLTESIGSSGARNFVLSKIQKQPQMTEARSLIKRKGNGSKLKAWLNKSFSFNVLLSPQKCGGVRGSTDF</sequence>
<protein>
    <submittedName>
        <fullName evidence="1">Uncharacterized protein</fullName>
    </submittedName>
</protein>
<dbReference type="Proteomes" id="UP000828048">
    <property type="component" value="Chromosome 5"/>
</dbReference>
<proteinExistence type="predicted"/>
<reference evidence="1 2" key="1">
    <citation type="journal article" date="2021" name="Hortic Res">
        <title>High-quality reference genome and annotation aids understanding of berry development for evergreen blueberry (Vaccinium darrowii).</title>
        <authorList>
            <person name="Yu J."/>
            <person name="Hulse-Kemp A.M."/>
            <person name="Babiker E."/>
            <person name="Staton M."/>
        </authorList>
    </citation>
    <scope>NUCLEOTIDE SEQUENCE [LARGE SCALE GENOMIC DNA]</scope>
    <source>
        <strain evidence="2">cv. NJ 8807/NJ 8810</strain>
        <tissue evidence="1">Young leaf</tissue>
    </source>
</reference>
<evidence type="ECO:0000313" key="1">
    <source>
        <dbReference type="EMBL" id="KAH7847507.1"/>
    </source>
</evidence>
<dbReference type="EMBL" id="CM037155">
    <property type="protein sequence ID" value="KAH7847507.1"/>
    <property type="molecule type" value="Genomic_DNA"/>
</dbReference>
<organism evidence="1 2">
    <name type="scientific">Vaccinium darrowii</name>
    <dbReference type="NCBI Taxonomy" id="229202"/>
    <lineage>
        <taxon>Eukaryota</taxon>
        <taxon>Viridiplantae</taxon>
        <taxon>Streptophyta</taxon>
        <taxon>Embryophyta</taxon>
        <taxon>Tracheophyta</taxon>
        <taxon>Spermatophyta</taxon>
        <taxon>Magnoliopsida</taxon>
        <taxon>eudicotyledons</taxon>
        <taxon>Gunneridae</taxon>
        <taxon>Pentapetalae</taxon>
        <taxon>asterids</taxon>
        <taxon>Ericales</taxon>
        <taxon>Ericaceae</taxon>
        <taxon>Vaccinioideae</taxon>
        <taxon>Vaccinieae</taxon>
        <taxon>Vaccinium</taxon>
    </lineage>
</organism>
<evidence type="ECO:0000313" key="2">
    <source>
        <dbReference type="Proteomes" id="UP000828048"/>
    </source>
</evidence>
<name>A0ACB7Y2G6_9ERIC</name>
<keyword evidence="2" id="KW-1185">Reference proteome</keyword>
<accession>A0ACB7Y2G6</accession>
<comment type="caution">
    <text evidence="1">The sequence shown here is derived from an EMBL/GenBank/DDBJ whole genome shotgun (WGS) entry which is preliminary data.</text>
</comment>
<gene>
    <name evidence="1" type="ORF">Vadar_026965</name>
</gene>